<dbReference type="VEuPathDB" id="FungiDB:MELLADRAFT_69817"/>
<dbReference type="InParanoid" id="F4SCA1"/>
<dbReference type="GeneID" id="18931328"/>
<dbReference type="HOGENOM" id="CLU_729735_0_0_1"/>
<evidence type="ECO:0000313" key="2">
    <source>
        <dbReference type="Proteomes" id="UP000001072"/>
    </source>
</evidence>
<dbReference type="RefSeq" id="XP_007419001.1">
    <property type="nucleotide sequence ID" value="XM_007418939.1"/>
</dbReference>
<proteinExistence type="predicted"/>
<dbReference type="KEGG" id="mlr:MELLADRAFT_69817"/>
<sequence>MFKMISIAALERAASLFPTLTQTQTDPITTQLTQPTVNTNAIELSNQTDRSLMNDFMSNNLASSRTANMTSQVTSDPPISKDHMLTMSSNKLRSTWGRRIAVRMATAWNRYLQTPNAKALFKIHGGLSNGITMGELSVLWKSMSPQERAAFKAPIPDVELDFGEKIISNKRAQQIVQPRTIVKSNPTSLQKAEKQVQSFMTDILAQATPIAASCNCEFVFFAVSNHLATHSFQHRVVTPGAHRGVELITETAGLDEFAAQIQGYVTGNTTEAIEAKRQCGNNSKAVRKQVAAGLGRLVFEHTNTALSKWPWKNTDAVLATFGLRLTLRSDSKLDINCLKRPCAELSGPDSCLIDYELDHGGITLLPISSSQEVTVESQI</sequence>
<evidence type="ECO:0000313" key="1">
    <source>
        <dbReference type="EMBL" id="EGF97724.1"/>
    </source>
</evidence>
<name>F4SCA1_MELLP</name>
<protein>
    <submittedName>
        <fullName evidence="1">Uncharacterized protein</fullName>
    </submittedName>
</protein>
<dbReference type="OrthoDB" id="2500693at2759"/>
<accession>F4SCA1</accession>
<keyword evidence="2" id="KW-1185">Reference proteome</keyword>
<gene>
    <name evidence="1" type="ORF">MELLADRAFT_69817</name>
</gene>
<reference evidence="2" key="1">
    <citation type="journal article" date="2011" name="Proc. Natl. Acad. Sci. U.S.A.">
        <title>Obligate biotrophy features unraveled by the genomic analysis of rust fungi.</title>
        <authorList>
            <person name="Duplessis S."/>
            <person name="Cuomo C.A."/>
            <person name="Lin Y.-C."/>
            <person name="Aerts A."/>
            <person name="Tisserant E."/>
            <person name="Veneault-Fourrey C."/>
            <person name="Joly D.L."/>
            <person name="Hacquard S."/>
            <person name="Amselem J."/>
            <person name="Cantarel B.L."/>
            <person name="Chiu R."/>
            <person name="Coutinho P.M."/>
            <person name="Feau N."/>
            <person name="Field M."/>
            <person name="Frey P."/>
            <person name="Gelhaye E."/>
            <person name="Goldberg J."/>
            <person name="Grabherr M.G."/>
            <person name="Kodira C.D."/>
            <person name="Kohler A."/>
            <person name="Kuees U."/>
            <person name="Lindquist E.A."/>
            <person name="Lucas S.M."/>
            <person name="Mago R."/>
            <person name="Mauceli E."/>
            <person name="Morin E."/>
            <person name="Murat C."/>
            <person name="Pangilinan J.L."/>
            <person name="Park R."/>
            <person name="Pearson M."/>
            <person name="Quesneville H."/>
            <person name="Rouhier N."/>
            <person name="Sakthikumar S."/>
            <person name="Salamov A.A."/>
            <person name="Schmutz J."/>
            <person name="Selles B."/>
            <person name="Shapiro H."/>
            <person name="Tanguay P."/>
            <person name="Tuskan G.A."/>
            <person name="Henrissat B."/>
            <person name="Van de Peer Y."/>
            <person name="Rouze P."/>
            <person name="Ellis J.G."/>
            <person name="Dodds P.N."/>
            <person name="Schein J.E."/>
            <person name="Zhong S."/>
            <person name="Hamelin R.C."/>
            <person name="Grigoriev I.V."/>
            <person name="Szabo L.J."/>
            <person name="Martin F."/>
        </authorList>
    </citation>
    <scope>NUCLEOTIDE SEQUENCE [LARGE SCALE GENOMIC DNA]</scope>
    <source>
        <strain evidence="2">98AG31 / pathotype 3-4-7</strain>
    </source>
</reference>
<dbReference type="EMBL" id="GL883203">
    <property type="protein sequence ID" value="EGF97724.1"/>
    <property type="molecule type" value="Genomic_DNA"/>
</dbReference>
<organism evidence="2">
    <name type="scientific">Melampsora larici-populina (strain 98AG31 / pathotype 3-4-7)</name>
    <name type="common">Poplar leaf rust fungus</name>
    <dbReference type="NCBI Taxonomy" id="747676"/>
    <lineage>
        <taxon>Eukaryota</taxon>
        <taxon>Fungi</taxon>
        <taxon>Dikarya</taxon>
        <taxon>Basidiomycota</taxon>
        <taxon>Pucciniomycotina</taxon>
        <taxon>Pucciniomycetes</taxon>
        <taxon>Pucciniales</taxon>
        <taxon>Melampsoraceae</taxon>
        <taxon>Melampsora</taxon>
    </lineage>
</organism>
<dbReference type="Proteomes" id="UP000001072">
    <property type="component" value="Unassembled WGS sequence"/>
</dbReference>
<dbReference type="AlphaFoldDB" id="F4SCA1"/>
<dbReference type="CDD" id="cd00084">
    <property type="entry name" value="HMG-box_SF"/>
    <property type="match status" value="1"/>
</dbReference>